<protein>
    <recommendedName>
        <fullName evidence="5">Secreted protein</fullName>
    </recommendedName>
</protein>
<feature type="chain" id="PRO_5046652036" description="Secreted protein" evidence="2">
    <location>
        <begin position="27"/>
        <end position="264"/>
    </location>
</feature>
<evidence type="ECO:0000256" key="2">
    <source>
        <dbReference type="SAM" id="SignalP"/>
    </source>
</evidence>
<evidence type="ECO:0008006" key="5">
    <source>
        <dbReference type="Google" id="ProtNLM"/>
    </source>
</evidence>
<comment type="caution">
    <text evidence="3">The sequence shown here is derived from an EMBL/GenBank/DDBJ whole genome shotgun (WGS) entry which is preliminary data.</text>
</comment>
<keyword evidence="2" id="KW-0732">Signal</keyword>
<keyword evidence="4" id="KW-1185">Reference proteome</keyword>
<feature type="compositionally biased region" description="Polar residues" evidence="1">
    <location>
        <begin position="160"/>
        <end position="173"/>
    </location>
</feature>
<organism evidence="3 4">
    <name type="scientific">Streptomyces cuspidosporus</name>
    <dbReference type="NCBI Taxonomy" id="66882"/>
    <lineage>
        <taxon>Bacteria</taxon>
        <taxon>Bacillati</taxon>
        <taxon>Actinomycetota</taxon>
        <taxon>Actinomycetes</taxon>
        <taxon>Kitasatosporales</taxon>
        <taxon>Streptomycetaceae</taxon>
        <taxon>Streptomyces</taxon>
    </lineage>
</organism>
<reference evidence="3 4" key="1">
    <citation type="journal article" date="2019" name="Int. J. Syst. Evol. Microbiol.">
        <title>The Global Catalogue of Microorganisms (GCM) 10K type strain sequencing project: providing services to taxonomists for standard genome sequencing and annotation.</title>
        <authorList>
            <consortium name="The Broad Institute Genomics Platform"/>
            <consortium name="The Broad Institute Genome Sequencing Center for Infectious Disease"/>
            <person name="Wu L."/>
            <person name="Ma J."/>
        </authorList>
    </citation>
    <scope>NUCLEOTIDE SEQUENCE [LARGE SCALE GENOMIC DNA]</scope>
    <source>
        <strain evidence="3 4">JCM 4316</strain>
    </source>
</reference>
<evidence type="ECO:0000313" key="3">
    <source>
        <dbReference type="EMBL" id="GAA2372821.1"/>
    </source>
</evidence>
<proteinExistence type="predicted"/>
<dbReference type="RefSeq" id="WP_346179099.1">
    <property type="nucleotide sequence ID" value="NZ_BAAASD010000063.1"/>
</dbReference>
<gene>
    <name evidence="3" type="ORF">GCM10010246_79360</name>
</gene>
<dbReference type="EMBL" id="BAAASD010000063">
    <property type="protein sequence ID" value="GAA2372821.1"/>
    <property type="molecule type" value="Genomic_DNA"/>
</dbReference>
<evidence type="ECO:0000313" key="4">
    <source>
        <dbReference type="Proteomes" id="UP001500253"/>
    </source>
</evidence>
<dbReference type="Proteomes" id="UP001500253">
    <property type="component" value="Unassembled WGS sequence"/>
</dbReference>
<feature type="region of interest" description="Disordered" evidence="1">
    <location>
        <begin position="124"/>
        <end position="177"/>
    </location>
</feature>
<feature type="signal peptide" evidence="2">
    <location>
        <begin position="1"/>
        <end position="26"/>
    </location>
</feature>
<name>A0ABN3HA70_9ACTN</name>
<sequence length="264" mass="26322">MVVRKLAAAACLSVAATALLPTAASAAETGGSGAEAVCQASPGVTRSSDGAQIVFSGFFRCDVGDGAAALPRAGGRRGVHVPHEESAEEGGVLVGVVCRALLAGVLVEQAVELVVAGGEPFEQAGVGELGQGRRGSGQRNPGQRGCGGSAATRPGPMARESSSIASTGGSTPSVMCRAPSRAAGARSFARLVTRTSASPPGIRQRTWSLSRALSSRSSIFRHAGSLRRSTERASVPAGIRSGATFNDLSIASRASAALTGSPGL</sequence>
<accession>A0ABN3HA70</accession>
<evidence type="ECO:0000256" key="1">
    <source>
        <dbReference type="SAM" id="MobiDB-lite"/>
    </source>
</evidence>